<dbReference type="Gene3D" id="3.40.50.150">
    <property type="entry name" value="Vaccinia Virus protein VP39"/>
    <property type="match status" value="1"/>
</dbReference>
<evidence type="ECO:0000313" key="4">
    <source>
        <dbReference type="EMBL" id="CAB4154472.1"/>
    </source>
</evidence>
<dbReference type="GO" id="GO:0008168">
    <property type="term" value="F:methyltransferase activity"/>
    <property type="evidence" value="ECO:0007669"/>
    <property type="project" value="InterPro"/>
</dbReference>
<sequence length="4515" mass="486447">MDKNTLGLDSVNQSSELKEIPWETPATGELKEIPWDQPAGQPGQPGTRQRLRPVDSQTLRDLAAQEGAEHLSPVIQAIYGQESGSGATQATSVNGARGGMQVIPATFQRYAKPGERIDNPDDNMRVGVRIIKDLATKFGNNPAKIAAGYFSGEGNVNAGKGSAWKRDARDGNGKSVSGYVSDVMQRVAGISNAQAGEAQPAKPDLSKTPKWADVIAKPGFFDLPEAKRAEIKSAYFDNFIAPHTGDDRESLRAEFLAKKDEGPGMLSRAASAVGDLFKSAPSIAEGAAALPAKELPTTSRVPVERKVREAFNAQWDAATPEQRAAMARQQGIGGMLARERAGVFEQSDKLTQGSPTAAMFDPRIEARRAQLIAKGEDPRFAERAALEGARAGALPGQEIAALGGTAQKSEYDFDTKNLFDPNKDLNGLNNPLARGVAKGGLGLGKAAAGYTQFVGDVLGIDGMAESGKRVGGAISGKEGAIGERGDFGTRNLEGAINSITQQIPLLIAGVKGASEAAVLGGMAFQSFGQEYSDGRARGQDAAQATTRAAIFAAFEVIGEKFGLGNQLKALRGMAQGMPTSEIVGFLGAALKKEVPGELLTTTGQFVTDKFAPGGVALNPEATFDDYLKQVADTIAQTFMQSGLMAGGTTGVSKAVRFAKNGRDSSTVLADAARENALAKWEQGFGGKPTTANVTPDGRIEPTISGQPPITGPVEPSLGDPQVIQDAPRVEPVISTTLETSDAANSFSDQDVLDFAAAQRDSLLAKRDGTRETVVTEQGAVDQDVPGVGLSPAETQELAALEQAQGKPQALRTLYGFDQAGVQTFPVEPQPTIQETPIQETQNAEANQQGQATGPAPSPSAGRADGQPSGAVPVEGAAGQAPGAQGGAGAGERQPRVSAQAPVAPDLSGWTDDALSAQLRNAQDKTVRKAIREELAKRKAAAEAATPTAPKTEKERNQREKEQQQNGTQAVEAQQAETQGSEAPAAGADKPLVPRDTAKIFEPFDRFTVQTAQGEQEVTLSWATRPETYREVYDTDGAILNIGGITGVPYKGPTDPDSIRQFASRVVQQRAEQDEAAKPKSKPKTEKEAKAKREEAAIERGAVGMKLAAGQVVLTASGRKTTPFPNLDTSNNRKALNTVTRANRWLIENALAEAQSRGDQFNELQFQAVNNLNPSQSDKDSAEEYLFGQQPAVVPSILKPLAPKSESQAVQDFIEGKRDDAPTVEEVKAEQAAKPKTETEAKNRKSEFLDALEAARKELPAGFEIQPMRDSVSLMENGKYAVNGLSNSVAGIQEALRQAKLRAAKPAPSANTVFTEDAAEKARALLKSKLNQLNSGIDPEIMQAGITLAGYHIEKGARTFAAYAKAMIEDLGDAVRPYLKSWYMGVKYDPRATGFDGMDDAATVEAASVEKSLEDTKAKPPAAGKFDLSTPDGKFKVAQEIADFLIGDGSFKTIIEARKKISDMIGRPIEAATELAKQADEAIETGVVLAGREIVAAGRKQGRSPQVIYDRLVGLYNRQPNLSVRSSTSVRDQAYSTPVPLAYLASELAGITYDSKVLEPTAGNGMLLVGAKLENSVANELNPKRAAMLDAMGFKATTENAATGTLAAAKSQDAVIANPPFGVTKDGQGNTIIYEVKPTYGTREVDHAIAFKALATMKDDGRAVLIVGGVQSEAEEARREDYRGKSKRTFYFNLYNDYNVVDHFTVDGDLYSKQGASYPVDVIVIEGRGKSARNLPAADLPKIIRSYDELKEKLNGANGVESRADGGADGVGGRDGQAGAGDGAGLGASTGRPDNQSGAGGRAGSTGSGVRGNGPANGGRPESSGERAGAGQSQSENAPQSGDAGSAPVSNNGQKQQPGSTGRNRTNRSDSVGGTSVVAGERVESGLTDRRGEEQETETQVAYAPHSQASSVGTLVPKAMRDAIDASIQRIEDRVGDLDQYVADSLKMDADTLRANFSAEQVDALALAIDNAEAGKGFIIGDQTGIGKGRVVAAMIRYALVNGKTPIFVTEKPNLYSDMIRDLDDIGMTDDLALDTKKPRILITNGGESIPYTLIRTKNGEVTETNLTLKAPKTGKALDDMMRDMAASDSLGEYRVIFTTYSQLQTVKGKATERQRFIKQFGAGNYMIFDESHNAGGAGEQQARTKEQREAEKKGESTTTGRAAFVRQLVSNAFGTFFSSATYAKRPDVMDLYSSTNMSLAVDRPKDLGEAIKRGGVPMQQVVATMLTKDGQYIRRERTFAGVSYDTVETKVDKQTAENMASAMRSILAFSRAKEAAVKAMQKDLDKQGATVGVIAGEKSSVQGSNFGSIMHNLIDQMLLSLKVQDSVNHAIARLKAGEKVVMTVSNTMGSFLQTYAEDMGLNAGDPVALSFSDLYDRYLEKQRIVRIKRPGGESVPHRLTDDELGPSLVAMFKRIKQQIADSGFGSAPISPIDYMHAELRKAGYKTDEITGRTITLNYENGTPTLTSRSANIKQRVGAVRGFNNGDTDVLILNQAGSTGLSLHASSKFKDQRKRHMIVVQAEKNIDTHMQMLGRVHRTGQVMAPAYSQMMADIPAEMRPAAVLLKKMASLNANTTASRKSAVTAEGVVDFMNDYGGQIVHEYLRDNSEVHQAIGGSKVISIVEDPTEDASEEDIRKFTGYIPILPIAQQEEIYKDLVSRYNELLERENSLGTNKLEAKAMDLDAETIESQPITEQKESPSIFAAPAQMERVDVKRTVKPYSTAEVTDMVKERLGDKSGEQIANEAINGLVERTADYSKKTIEKLQAAESPDPVRIETARNQIDMALSIANTVLSTYGIGDTVSITDNNGQVLYGAITDISNSGRTANPAAGSDWKMQIALANGDAKSLTLSFSQLSSRYKLAKENNVNWYNAETQALEPMRVLDIFDKGATVRREKRWMVTGNILAGFAAYSGQIISYTKKDGTISQGVLMSRQFDFAKEQKSAPVRIKSADDAGKFFGATDYNAAIGTPDGLLRISSRGDTYVVTVPSSKKEGGTYFLDPGLTNAIGGDFYKSGQIMSARNVSDANMRITVEYLIKQREEKLVALTNQNDVREMFAVKADSGVGPRQFNNLAQPLPATLKVDGKDRPTRNSEGRAIHPTQEGVRNFWRWFGDSKVVDEQGRPLVVYHGTFKDFSEFNRKPEFRKQDGLDSIGSWFTTSARRAAEYGSAVMPVYLSIQSPREYASFRDLRDDWSDSQPSRGPAAKSHKTNSHWGDSEAFRDDLGLGGFDGARIKQHGDGEWKDQSAWIALNPEQVKSATGNTGEFDAERASILNDLATSPAAAFTAAPESVRANALTKLKSLERKREAGKITEAEYRLGVQQLIGKMEQRNDAREDRRMESGRRRGADWIVAQLRRGVADNTIPRNEVDFAEWMLKQNPNLANDLGIRISGKDGKGTSGNYNPLARIATLFTSANQNATAVHEILHHAERMMPVEVQAGLMKAWQRAWDASYKAGDDKLKAALDDMLAASLGDTKAHDRTPKSFANGTLNYADHYQLYSPSEFWAVNATRILSGRFEAKGSWVARAVQWFKEFVQRAKAVFGLRSDVPILKALDAVMRGDGVFQPNAKMLAERVDGASEAGELQYNDIVRNVQNNVVQFFGNQNGNLKTFGAYDKSLATQYHKALKDRDYGRVFNLSLDMQNAVSQVAIRPAELAPAILPRVDDVKSALKTVWAGKKASADLDAATKAIFAGTLAGANVMQGRVFSEEELRSRFKMTDAGVALYKQARGAIDASLDEVAASEAFAMAHGFIAKSLRVSILGNPQNAQAIIEGALSKQIRMLKAAIRAAMAAGNEQQQQQLEASLEGYVSTQRTVGKIFLAAKNLKAAGYAPLMRFGKYTVTVQAIDPTTGNLLRDENGDTITEFYGQYETQGEAIAVRNQKEALYKSREDMRVTAGTKSQTAHELYAGISPETLALFADAVGAGEAMKKYYQLALTERSALKRRLDRKGIAGFSEDMPRVLSNFITSNARFAAQRYYQRDLNNAIKFIPKEKGDVLDEAIALKKFLNDPNDPAAPVSAAMFAWFLGGSVASAIVNLTQPVLMTAPYLAQHGVGRATAAMSKAMPYALGKKQITDAELRDALKKASQEGIVDAQEIFHLYSVGAQGVATGLTNALAKLPGVGGRIKAGSESARARINAFLTLWGSMFSLAEGFNRKLTFIAAWEVAKAKGETDPYAFSVKAVNETQGVYNKVNRPNWARGPVGRTVLTFKQFSITYVELLSRMWKRGGPEGKRAALMMLAMLMLASGEEGLPFSQDLDDLIDTVGQMFGFDTNMRRNKRRLAHEILGKAGGDLFLYGASSQLPLDFAGRLGLGNLIPGTGILKPSDKELLGRNVAEVFGPAAGMAGQIADAYEAFTEGNQKKALQNLAPKAIKDILAGVEMFDKGYATDSKGRKTTDVTAGEAAIKAVGFNPTKVAELTRKTMPIQQDVAMQRRTESAILDQWVRGVTDKDQAMIEQAQARLDEWNRANPNTPIQISGAQIKSRIRNQGLNKDTRLLKAAPKEMRGRVAEGLDTLD</sequence>
<dbReference type="Gene3D" id="3.40.50.300">
    <property type="entry name" value="P-loop containing nucleotide triphosphate hydrolases"/>
    <property type="match status" value="2"/>
</dbReference>
<reference evidence="4" key="1">
    <citation type="submission" date="2020-04" db="EMBL/GenBank/DDBJ databases">
        <authorList>
            <person name="Chiriac C."/>
            <person name="Salcher M."/>
            <person name="Ghai R."/>
            <person name="Kavagutti S V."/>
        </authorList>
    </citation>
    <scope>NUCLEOTIDE SEQUENCE</scope>
</reference>
<dbReference type="SUPFAM" id="SSF52540">
    <property type="entry name" value="P-loop containing nucleoside triphosphate hydrolases"/>
    <property type="match status" value="2"/>
</dbReference>
<proteinExistence type="inferred from homology"/>
<dbReference type="InterPro" id="IPR001650">
    <property type="entry name" value="Helicase_C-like"/>
</dbReference>
<dbReference type="GO" id="GO:0006355">
    <property type="term" value="P:regulation of DNA-templated transcription"/>
    <property type="evidence" value="ECO:0007669"/>
    <property type="project" value="InterPro"/>
</dbReference>
<dbReference type="CDD" id="cd00254">
    <property type="entry name" value="LT-like"/>
    <property type="match status" value="1"/>
</dbReference>
<dbReference type="NCBIfam" id="NF032893">
    <property type="entry name" value="tail-700"/>
    <property type="match status" value="1"/>
</dbReference>
<dbReference type="InterPro" id="IPR039187">
    <property type="entry name" value="SNO_AAA"/>
</dbReference>
<dbReference type="InterPro" id="IPR026741">
    <property type="entry name" value="SNO"/>
</dbReference>
<feature type="compositionally biased region" description="Basic and acidic residues" evidence="2">
    <location>
        <begin position="2142"/>
        <end position="2155"/>
    </location>
</feature>
<feature type="compositionally biased region" description="Polar residues" evidence="2">
    <location>
        <begin position="839"/>
        <end position="851"/>
    </location>
</feature>
<accession>A0A6J5N7P9</accession>
<dbReference type="Gene3D" id="1.10.530.10">
    <property type="match status" value="1"/>
</dbReference>
<feature type="compositionally biased region" description="Basic and acidic residues" evidence="2">
    <location>
        <begin position="950"/>
        <end position="962"/>
    </location>
</feature>
<organism evidence="4">
    <name type="scientific">uncultured Caudovirales phage</name>
    <dbReference type="NCBI Taxonomy" id="2100421"/>
    <lineage>
        <taxon>Viruses</taxon>
        <taxon>Duplodnaviria</taxon>
        <taxon>Heunggongvirae</taxon>
        <taxon>Uroviricota</taxon>
        <taxon>Caudoviricetes</taxon>
        <taxon>Peduoviridae</taxon>
        <taxon>Maltschvirus</taxon>
        <taxon>Maltschvirus maltsch</taxon>
    </lineage>
</organism>
<protein>
    <submittedName>
        <fullName evidence="4">LT_GEWL domain containing protein</fullName>
    </submittedName>
</protein>
<feature type="region of interest" description="Disordered" evidence="2">
    <location>
        <begin position="3192"/>
        <end position="3216"/>
    </location>
</feature>
<dbReference type="InterPro" id="IPR008258">
    <property type="entry name" value="Transglycosylase_SLT_dom_1"/>
</dbReference>
<dbReference type="InterPro" id="IPR049522">
    <property type="entry name" value="ART-PolyVal_dom"/>
</dbReference>
<feature type="compositionally biased region" description="Polar residues" evidence="2">
    <location>
        <begin position="1830"/>
        <end position="1839"/>
    </location>
</feature>
<feature type="region of interest" description="Disordered" evidence="2">
    <location>
        <begin position="937"/>
        <end position="991"/>
    </location>
</feature>
<feature type="compositionally biased region" description="Gly residues" evidence="2">
    <location>
        <begin position="1766"/>
        <end position="1787"/>
    </location>
</feature>
<dbReference type="InterPro" id="IPR023346">
    <property type="entry name" value="Lysozyme-like_dom_sf"/>
</dbReference>
<dbReference type="Pfam" id="PF13871">
    <property type="entry name" value="Helicase_C_4"/>
    <property type="match status" value="1"/>
</dbReference>
<feature type="domain" description="Helicase C-terminal" evidence="3">
    <location>
        <begin position="2407"/>
        <end position="2595"/>
    </location>
</feature>
<dbReference type="Pfam" id="PF13872">
    <property type="entry name" value="AAA_34"/>
    <property type="match status" value="1"/>
</dbReference>
<dbReference type="PANTHER" id="PTHR12706">
    <property type="entry name" value="STRAWBERRY NOTCH-RELATED"/>
    <property type="match status" value="1"/>
</dbReference>
<dbReference type="PANTHER" id="PTHR12706:SF30">
    <property type="entry name" value="PROTEIN STRAWBERRY NOTCH-RELATED"/>
    <property type="match status" value="1"/>
</dbReference>
<feature type="compositionally biased region" description="Polar residues" evidence="2">
    <location>
        <begin position="1847"/>
        <end position="1873"/>
    </location>
</feature>
<dbReference type="InterPro" id="IPR027417">
    <property type="entry name" value="P-loop_NTPase"/>
</dbReference>
<evidence type="ECO:0000256" key="1">
    <source>
        <dbReference type="ARBA" id="ARBA00006992"/>
    </source>
</evidence>
<feature type="compositionally biased region" description="Low complexity" evidence="2">
    <location>
        <begin position="869"/>
        <end position="882"/>
    </location>
</feature>
<dbReference type="SUPFAM" id="SSF53955">
    <property type="entry name" value="Lysozyme-like"/>
    <property type="match status" value="1"/>
</dbReference>
<dbReference type="InterPro" id="IPR002052">
    <property type="entry name" value="DNA_methylase_N6_adenine_CS"/>
</dbReference>
<dbReference type="PROSITE" id="PS51194">
    <property type="entry name" value="HELICASE_CTER"/>
    <property type="match status" value="1"/>
</dbReference>
<feature type="compositionally biased region" description="Basic and acidic residues" evidence="2">
    <location>
        <begin position="1070"/>
        <end position="1094"/>
    </location>
</feature>
<feature type="compositionally biased region" description="Basic and acidic residues" evidence="2">
    <location>
        <begin position="1880"/>
        <end position="1893"/>
    </location>
</feature>
<evidence type="ECO:0000259" key="3">
    <source>
        <dbReference type="PROSITE" id="PS51194"/>
    </source>
</evidence>
<feature type="region of interest" description="Disordered" evidence="2">
    <location>
        <begin position="1"/>
        <end position="54"/>
    </location>
</feature>
<feature type="region of interest" description="Disordered" evidence="2">
    <location>
        <begin position="1064"/>
        <end position="1094"/>
    </location>
</feature>
<dbReference type="EMBL" id="LR796613">
    <property type="protein sequence ID" value="CAB4154472.1"/>
    <property type="molecule type" value="Genomic_DNA"/>
</dbReference>
<evidence type="ECO:0000256" key="2">
    <source>
        <dbReference type="SAM" id="MobiDB-lite"/>
    </source>
</evidence>
<dbReference type="GO" id="GO:0003676">
    <property type="term" value="F:nucleic acid binding"/>
    <property type="evidence" value="ECO:0007669"/>
    <property type="project" value="InterPro"/>
</dbReference>
<dbReference type="SMART" id="SM00490">
    <property type="entry name" value="HELICc"/>
    <property type="match status" value="1"/>
</dbReference>
<feature type="compositionally biased region" description="Low complexity" evidence="2">
    <location>
        <begin position="963"/>
        <end position="978"/>
    </location>
</feature>
<name>A0A6J5N7P9_9CAUD</name>
<dbReference type="GO" id="GO:0032259">
    <property type="term" value="P:methylation"/>
    <property type="evidence" value="ECO:0007669"/>
    <property type="project" value="InterPro"/>
</dbReference>
<comment type="similarity">
    <text evidence="1">Belongs to the SBNO family.</text>
</comment>
<dbReference type="Pfam" id="PF01464">
    <property type="entry name" value="SLT"/>
    <property type="match status" value="1"/>
</dbReference>
<dbReference type="PROSITE" id="PS00092">
    <property type="entry name" value="N6_MTASE"/>
    <property type="match status" value="1"/>
</dbReference>
<dbReference type="InterPro" id="IPR026937">
    <property type="entry name" value="SBNO_Helicase_C_dom"/>
</dbReference>
<dbReference type="SUPFAM" id="SSF53335">
    <property type="entry name" value="S-adenosyl-L-methionine-dependent methyltransferases"/>
    <property type="match status" value="1"/>
</dbReference>
<dbReference type="InterPro" id="IPR029063">
    <property type="entry name" value="SAM-dependent_MTases_sf"/>
</dbReference>
<feature type="compositionally biased region" description="Gly residues" evidence="2">
    <location>
        <begin position="1797"/>
        <end position="1816"/>
    </location>
</feature>
<feature type="region of interest" description="Disordered" evidence="2">
    <location>
        <begin position="839"/>
        <end position="909"/>
    </location>
</feature>
<feature type="region of interest" description="Disordered" evidence="2">
    <location>
        <begin position="1757"/>
        <end position="1908"/>
    </location>
</feature>
<dbReference type="Pfam" id="PF18760">
    <property type="entry name" value="ART-PolyVal"/>
    <property type="match status" value="1"/>
</dbReference>
<feature type="region of interest" description="Disordered" evidence="2">
    <location>
        <begin position="2133"/>
        <end position="2158"/>
    </location>
</feature>
<gene>
    <name evidence="4" type="ORF">UFOVP653_4</name>
</gene>